<proteinExistence type="predicted"/>
<dbReference type="EMBL" id="GGEC01090728">
    <property type="protein sequence ID" value="MBX71212.1"/>
    <property type="molecule type" value="Transcribed_RNA"/>
</dbReference>
<accession>A0A2P2QW24</accession>
<organism evidence="1">
    <name type="scientific">Rhizophora mucronata</name>
    <name type="common">Asiatic mangrove</name>
    <dbReference type="NCBI Taxonomy" id="61149"/>
    <lineage>
        <taxon>Eukaryota</taxon>
        <taxon>Viridiplantae</taxon>
        <taxon>Streptophyta</taxon>
        <taxon>Embryophyta</taxon>
        <taxon>Tracheophyta</taxon>
        <taxon>Spermatophyta</taxon>
        <taxon>Magnoliopsida</taxon>
        <taxon>eudicotyledons</taxon>
        <taxon>Gunneridae</taxon>
        <taxon>Pentapetalae</taxon>
        <taxon>rosids</taxon>
        <taxon>fabids</taxon>
        <taxon>Malpighiales</taxon>
        <taxon>Rhizophoraceae</taxon>
        <taxon>Rhizophora</taxon>
    </lineage>
</organism>
<evidence type="ECO:0000313" key="1">
    <source>
        <dbReference type="EMBL" id="MBX71212.1"/>
    </source>
</evidence>
<reference evidence="1" key="1">
    <citation type="submission" date="2018-02" db="EMBL/GenBank/DDBJ databases">
        <title>Rhizophora mucronata_Transcriptome.</title>
        <authorList>
            <person name="Meera S.P."/>
            <person name="Sreeshan A."/>
            <person name="Augustine A."/>
        </authorList>
    </citation>
    <scope>NUCLEOTIDE SEQUENCE</scope>
    <source>
        <tissue evidence="1">Leaf</tissue>
    </source>
</reference>
<name>A0A2P2QW24_RHIMU</name>
<protein>
    <submittedName>
        <fullName evidence="1">Uncharacterized protein</fullName>
    </submittedName>
</protein>
<sequence length="13" mass="1517">MGNSVRNIYLNVH</sequence>